<dbReference type="PANTHER" id="PTHR31005">
    <property type="entry name" value="DUF4139 DOMAIN-CONTAINING PROTEIN"/>
    <property type="match status" value="1"/>
</dbReference>
<evidence type="ECO:0000313" key="6">
    <source>
        <dbReference type="Proteomes" id="UP000034680"/>
    </source>
</evidence>
<dbReference type="InterPro" id="IPR025554">
    <property type="entry name" value="DUF4140"/>
</dbReference>
<dbReference type="AlphaFoldDB" id="A0A0G2FLK3"/>
<evidence type="ECO:0000259" key="3">
    <source>
        <dbReference type="Pfam" id="PF13598"/>
    </source>
</evidence>
<reference evidence="5 6" key="2">
    <citation type="submission" date="2015-05" db="EMBL/GenBank/DDBJ databases">
        <authorList>
            <person name="Morales-Cruz A."/>
            <person name="Amrine K.C."/>
            <person name="Cantu D."/>
        </authorList>
    </citation>
    <scope>NUCLEOTIDE SEQUENCE [LARGE SCALE GENOMIC DNA]</scope>
    <source>
        <strain evidence="5">DA912</strain>
    </source>
</reference>
<feature type="compositionally biased region" description="Low complexity" evidence="2">
    <location>
        <begin position="478"/>
        <end position="527"/>
    </location>
</feature>
<gene>
    <name evidence="5" type="ORF">UCDDA912_g04792</name>
</gene>
<dbReference type="Proteomes" id="UP000034680">
    <property type="component" value="Unassembled WGS sequence"/>
</dbReference>
<feature type="domain" description="DUF4140" evidence="4">
    <location>
        <begin position="19"/>
        <end position="153"/>
    </location>
</feature>
<dbReference type="EMBL" id="LCUC01000168">
    <property type="protein sequence ID" value="KKY35247.1"/>
    <property type="molecule type" value="Genomic_DNA"/>
</dbReference>
<protein>
    <submittedName>
        <fullName evidence="5">Putative mucoidy inhibitor-like protein</fullName>
    </submittedName>
</protein>
<keyword evidence="1" id="KW-0175">Coiled coil</keyword>
<dbReference type="OrthoDB" id="10068793at2759"/>
<dbReference type="STRING" id="1214573.A0A0G2FLK3"/>
<evidence type="ECO:0000256" key="1">
    <source>
        <dbReference type="SAM" id="Coils"/>
    </source>
</evidence>
<dbReference type="PANTHER" id="PTHR31005:SF8">
    <property type="entry name" value="DUF4139 DOMAIN-CONTAINING PROTEIN"/>
    <property type="match status" value="1"/>
</dbReference>
<evidence type="ECO:0000259" key="4">
    <source>
        <dbReference type="Pfam" id="PF13600"/>
    </source>
</evidence>
<feature type="region of interest" description="Disordered" evidence="2">
    <location>
        <begin position="475"/>
        <end position="530"/>
    </location>
</feature>
<feature type="coiled-coil region" evidence="1">
    <location>
        <begin position="122"/>
        <end position="149"/>
    </location>
</feature>
<accession>A0A0G2FLK3</accession>
<feature type="region of interest" description="Disordered" evidence="2">
    <location>
        <begin position="398"/>
        <end position="426"/>
    </location>
</feature>
<organism evidence="5 6">
    <name type="scientific">Diaporthe ampelina</name>
    <dbReference type="NCBI Taxonomy" id="1214573"/>
    <lineage>
        <taxon>Eukaryota</taxon>
        <taxon>Fungi</taxon>
        <taxon>Dikarya</taxon>
        <taxon>Ascomycota</taxon>
        <taxon>Pezizomycotina</taxon>
        <taxon>Sordariomycetes</taxon>
        <taxon>Sordariomycetidae</taxon>
        <taxon>Diaporthales</taxon>
        <taxon>Diaporthaceae</taxon>
        <taxon>Diaporthe</taxon>
    </lineage>
</organism>
<dbReference type="Pfam" id="PF13600">
    <property type="entry name" value="DUF4140"/>
    <property type="match status" value="1"/>
</dbReference>
<evidence type="ECO:0000313" key="5">
    <source>
        <dbReference type="EMBL" id="KKY35247.1"/>
    </source>
</evidence>
<dbReference type="Pfam" id="PF13598">
    <property type="entry name" value="DUF4139"/>
    <property type="match status" value="1"/>
</dbReference>
<evidence type="ECO:0000256" key="2">
    <source>
        <dbReference type="SAM" id="MobiDB-lite"/>
    </source>
</evidence>
<proteinExistence type="predicted"/>
<keyword evidence="6" id="KW-1185">Reference proteome</keyword>
<dbReference type="NCBIfam" id="TIGR02231">
    <property type="entry name" value="mucoidy inhibitor MuiA family protein"/>
    <property type="match status" value="1"/>
</dbReference>
<dbReference type="InterPro" id="IPR037291">
    <property type="entry name" value="DUF4139"/>
</dbReference>
<name>A0A0G2FLK3_9PEZI</name>
<feature type="region of interest" description="Disordered" evidence="2">
    <location>
        <begin position="212"/>
        <end position="236"/>
    </location>
</feature>
<comment type="caution">
    <text evidence="5">The sequence shown here is derived from an EMBL/GenBank/DDBJ whole genome shotgun (WGS) entry which is preliminary data.</text>
</comment>
<sequence>MEATHTQEYRVRDLPTRSITLFPTRAQVVRDIRNVILKPGLNQISVVGLTPTVDEHSIKVEGTGSAVISDISVELLENSEIFQEIYPDSDKDDSDTSGDESSQDSPTTKSDDDALTPARTELKAIQDKIVAVLDDAQRAEEVVSSAERRLSMLDEYGKKFEPKSGADVGEIVDVYNDQRGKTFQDHLDGTIRQRELRAEIIRLRKTESKLEAQVQKEDNKRQKAAAKRQQAKRKKDQIVAARLQKKALEKARILGEKLKFWPRSCYTVRITLDATHYTPVSSRRSSVTSVTDLVKPVVDEPTDPAYPGPDSPSPACDISISYVTSAAFWSPSYDLQLDTTANTGTLFFDAQLTNNTSEAWKDCKIILSTSQAVFSGLQDDIPKLVPWRIKLGGTFGGGSGDITNSTQEVEQRRKYQNASTSASQDKHGAHLIGLQDPFMNHNIFSRSRDITDSMPRYTRSLSGGPARSGLFGAAAVPQAAQTQEMQQQQQQQQQQQFQKYAAHSSGSALFGSRSSANPAPPSGAAGPQLFGGLNASAANAVAAAEEDTLREPEPSLDFQESAMEETGLTTTYDLPGTKALAPSTSASKQRVARILFNNVAFSHTVVAKYRPAAFLKAKLRNASKMSLLRGPVGLTLDGTFMGRSSLPRCSSGDSFTMSLGVDPTIRVSYPKPDVKRSSSGVFSKENSTAYRRSVAVANTRGGARAVRLIVLDQVPVSEDDKLRVEVAHPGGLAEGRAGVSAGVAQGGAGSNAKDWGTAVATLKKGGEVSWDVELNAGRGVKLDLEYEVSLPAGHVAVQSSDASRW</sequence>
<feature type="region of interest" description="Disordered" evidence="2">
    <location>
        <begin position="87"/>
        <end position="115"/>
    </location>
</feature>
<feature type="compositionally biased region" description="Basic residues" evidence="2">
    <location>
        <begin position="222"/>
        <end position="235"/>
    </location>
</feature>
<dbReference type="InterPro" id="IPR011935">
    <property type="entry name" value="CHP02231"/>
</dbReference>
<feature type="compositionally biased region" description="Acidic residues" evidence="2">
    <location>
        <begin position="90"/>
        <end position="102"/>
    </location>
</feature>
<reference evidence="5 6" key="1">
    <citation type="submission" date="2015-05" db="EMBL/GenBank/DDBJ databases">
        <title>Distinctive expansion of gene families associated with plant cell wall degradation and secondary metabolism in the genomes of grapevine trunk pathogens.</title>
        <authorList>
            <person name="Lawrence D.P."/>
            <person name="Travadon R."/>
            <person name="Rolshausen P.E."/>
            <person name="Baumgartner K."/>
        </authorList>
    </citation>
    <scope>NUCLEOTIDE SEQUENCE [LARGE SCALE GENOMIC DNA]</scope>
    <source>
        <strain evidence="5">DA912</strain>
    </source>
</reference>
<feature type="domain" description="DUF4139" evidence="3">
    <location>
        <begin position="318"/>
        <end position="791"/>
    </location>
</feature>
<feature type="compositionally biased region" description="Basic and acidic residues" evidence="2">
    <location>
        <begin position="212"/>
        <end position="221"/>
    </location>
</feature>